<dbReference type="WBParaSite" id="PS1159_v2.g24462.t1">
    <property type="protein sequence ID" value="PS1159_v2.g24462.t1"/>
    <property type="gene ID" value="PS1159_v2.g24462"/>
</dbReference>
<dbReference type="Proteomes" id="UP000887580">
    <property type="component" value="Unplaced"/>
</dbReference>
<organism evidence="1 2">
    <name type="scientific">Panagrolaimus sp. PS1159</name>
    <dbReference type="NCBI Taxonomy" id="55785"/>
    <lineage>
        <taxon>Eukaryota</taxon>
        <taxon>Metazoa</taxon>
        <taxon>Ecdysozoa</taxon>
        <taxon>Nematoda</taxon>
        <taxon>Chromadorea</taxon>
        <taxon>Rhabditida</taxon>
        <taxon>Tylenchina</taxon>
        <taxon>Panagrolaimomorpha</taxon>
        <taxon>Panagrolaimoidea</taxon>
        <taxon>Panagrolaimidae</taxon>
        <taxon>Panagrolaimus</taxon>
    </lineage>
</organism>
<reference evidence="2" key="1">
    <citation type="submission" date="2022-11" db="UniProtKB">
        <authorList>
            <consortium name="WormBaseParasite"/>
        </authorList>
    </citation>
    <scope>IDENTIFICATION</scope>
</reference>
<evidence type="ECO:0000313" key="2">
    <source>
        <dbReference type="WBParaSite" id="PS1159_v2.g24462.t1"/>
    </source>
</evidence>
<evidence type="ECO:0000313" key="1">
    <source>
        <dbReference type="Proteomes" id="UP000887580"/>
    </source>
</evidence>
<accession>A0AC35G610</accession>
<proteinExistence type="predicted"/>
<protein>
    <submittedName>
        <fullName evidence="2">EGF-like domain-containing protein</fullName>
    </submittedName>
</protein>
<name>A0AC35G610_9BILA</name>
<sequence>MVIDFCWKEEPNSCGENGECILQPSGNRCLCRDGYMGRGCLRPCQDIYKSCERWLEEKRCEWAKPISPFFFDNCPLTCGKCTAGNKKLRLPLPPILEPLSWLIGKWRTRTSSSGSRFPLPLLNAYEETLEFSISEVPAFDRPPLNVSVKAIDLINGDEHIEVGFMTGKPFREDTGFAVKNKPKTGDNLVAIETVGNNGLIIIEEGILLPDQINLGIVYQKSYFGLQLLEGNRTFTLLAPHILEERVRLVFTNGKIEKFRKKYIKVFDYLQDYV</sequence>